<accession>D9RXL5</accession>
<evidence type="ECO:0000256" key="2">
    <source>
        <dbReference type="SAM" id="Phobius"/>
    </source>
</evidence>
<dbReference type="OrthoDB" id="2111989at2"/>
<dbReference type="HOGENOM" id="CLU_2095742_0_0_9"/>
<keyword evidence="1" id="KW-0488">Methylation</keyword>
<keyword evidence="4" id="KW-1185">Reference proteome</keyword>
<dbReference type="GO" id="GO:0015628">
    <property type="term" value="P:protein secretion by the type II secretion system"/>
    <property type="evidence" value="ECO:0007669"/>
    <property type="project" value="InterPro"/>
</dbReference>
<evidence type="ECO:0000313" key="4">
    <source>
        <dbReference type="Proteomes" id="UP000000272"/>
    </source>
</evidence>
<dbReference type="PRINTS" id="PR00813">
    <property type="entry name" value="BCTERIALGSPG"/>
</dbReference>
<dbReference type="InterPro" id="IPR045584">
    <property type="entry name" value="Pilin-like"/>
</dbReference>
<evidence type="ECO:0000256" key="1">
    <source>
        <dbReference type="ARBA" id="ARBA00022481"/>
    </source>
</evidence>
<proteinExistence type="predicted"/>
<sequence length="116" mass="12978">MIIKENPDRARGFTLLELIIVIAIITFVGAIAIPSVSKLVDDSKTKIGEANETVLKNALEMYYTDNGKYPQDNLGGSLVPKYIDEKSWEKMTEKFNIDYSSLDGKNYTLTVSPKNN</sequence>
<dbReference type="KEGG" id="toc:Toce_1334"/>
<dbReference type="NCBIfam" id="TIGR02532">
    <property type="entry name" value="IV_pilin_GFxxxE"/>
    <property type="match status" value="1"/>
</dbReference>
<protein>
    <submittedName>
        <fullName evidence="3">Uncharacterized protein</fullName>
    </submittedName>
</protein>
<dbReference type="SUPFAM" id="SSF54523">
    <property type="entry name" value="Pili subunits"/>
    <property type="match status" value="1"/>
</dbReference>
<dbReference type="AlphaFoldDB" id="D9RXL5"/>
<gene>
    <name evidence="3" type="ordered locus">Toce_1334</name>
</gene>
<feature type="transmembrane region" description="Helical" evidence="2">
    <location>
        <begin position="12"/>
        <end position="33"/>
    </location>
</feature>
<dbReference type="RefSeq" id="WP_013276123.1">
    <property type="nucleotide sequence ID" value="NC_014377.1"/>
</dbReference>
<dbReference type="Pfam" id="PF07963">
    <property type="entry name" value="N_methyl"/>
    <property type="match status" value="1"/>
</dbReference>
<dbReference type="InterPro" id="IPR012902">
    <property type="entry name" value="N_methyl_site"/>
</dbReference>
<name>D9RXL5_THEOJ</name>
<reference evidence="3 4" key="1">
    <citation type="journal article" date="2010" name="Stand. Genomic Sci.">
        <title>Complete genome sequence of Thermosediminibacter oceani type strain (JW/IW-1228P).</title>
        <authorList>
            <person name="Pitluck S."/>
            <person name="Yasawong M."/>
            <person name="Munk C."/>
            <person name="Nolan M."/>
            <person name="Lapidus A."/>
            <person name="Lucas S."/>
            <person name="Glavina Del Rio T."/>
            <person name="Tice H."/>
            <person name="Cheng J.F."/>
            <person name="Bruce D."/>
            <person name="Detter C."/>
            <person name="Tapia R."/>
            <person name="Han C."/>
            <person name="Goodwin L."/>
            <person name="Liolios K."/>
            <person name="Ivanova N."/>
            <person name="Mavromatis K."/>
            <person name="Mikhailova N."/>
            <person name="Pati A."/>
            <person name="Chen A."/>
            <person name="Palaniappan K."/>
            <person name="Land M."/>
            <person name="Hauser L."/>
            <person name="Chang Y.J."/>
            <person name="Jeffries C.D."/>
            <person name="Rohde M."/>
            <person name="Spring S."/>
            <person name="Sikorski J."/>
            <person name="Goker M."/>
            <person name="Woyke T."/>
            <person name="Bristow J."/>
            <person name="Eisen J.A."/>
            <person name="Markowitz V."/>
            <person name="Hugenholtz P."/>
            <person name="Kyrpides N.C."/>
            <person name="Klenk H.P."/>
        </authorList>
    </citation>
    <scope>NUCLEOTIDE SEQUENCE [LARGE SCALE GENOMIC DNA]</scope>
    <source>
        <strain evidence="4">ATCC BAA-1034 / DSM 16646 / JW/IW-1228P</strain>
    </source>
</reference>
<dbReference type="PROSITE" id="PS00409">
    <property type="entry name" value="PROKAR_NTER_METHYL"/>
    <property type="match status" value="1"/>
</dbReference>
<dbReference type="Proteomes" id="UP000000272">
    <property type="component" value="Chromosome"/>
</dbReference>
<keyword evidence="2" id="KW-0472">Membrane</keyword>
<evidence type="ECO:0000313" key="3">
    <source>
        <dbReference type="EMBL" id="ADL08089.1"/>
    </source>
</evidence>
<dbReference type="eggNOG" id="COG4968">
    <property type="taxonomic scope" value="Bacteria"/>
</dbReference>
<keyword evidence="2" id="KW-0812">Transmembrane</keyword>
<keyword evidence="2" id="KW-1133">Transmembrane helix</keyword>
<dbReference type="EMBL" id="CP002131">
    <property type="protein sequence ID" value="ADL08089.1"/>
    <property type="molecule type" value="Genomic_DNA"/>
</dbReference>
<dbReference type="STRING" id="555079.Toce_1334"/>
<dbReference type="GO" id="GO:0015627">
    <property type="term" value="C:type II protein secretion system complex"/>
    <property type="evidence" value="ECO:0007669"/>
    <property type="project" value="InterPro"/>
</dbReference>
<dbReference type="Gene3D" id="3.30.700.10">
    <property type="entry name" value="Glycoprotein, Type 4 Pilin"/>
    <property type="match status" value="1"/>
</dbReference>
<dbReference type="InterPro" id="IPR000983">
    <property type="entry name" value="Bac_GSPG_pilin"/>
</dbReference>
<organism evidence="3 4">
    <name type="scientific">Thermosediminibacter oceani (strain ATCC BAA-1034 / DSM 16646 / JW/IW-1228P)</name>
    <dbReference type="NCBI Taxonomy" id="555079"/>
    <lineage>
        <taxon>Bacteria</taxon>
        <taxon>Bacillati</taxon>
        <taxon>Bacillota</taxon>
        <taxon>Clostridia</taxon>
        <taxon>Thermosediminibacterales</taxon>
        <taxon>Thermosediminibacteraceae</taxon>
        <taxon>Thermosediminibacter</taxon>
    </lineage>
</organism>